<proteinExistence type="predicted"/>
<dbReference type="KEGG" id="crx:CRECT_1032"/>
<dbReference type="Proteomes" id="UP000502377">
    <property type="component" value="Chromosome"/>
</dbReference>
<dbReference type="RefSeq" id="WP_002945584.1">
    <property type="nucleotide sequence ID" value="NZ_CAJPTG010000101.1"/>
</dbReference>
<reference evidence="1 2" key="1">
    <citation type="submission" date="2016-07" db="EMBL/GenBank/DDBJ databases">
        <title>Comparative genomics of the Campylobacter concisus group.</title>
        <authorList>
            <person name="Miller W.G."/>
            <person name="Yee E."/>
            <person name="Chapman M.H."/>
            <person name="Huynh S."/>
            <person name="Bono J.L."/>
            <person name="On S.L.W."/>
            <person name="StLeger J."/>
            <person name="Foster G."/>
            <person name="Parker C.T."/>
        </authorList>
    </citation>
    <scope>NUCLEOTIDE SEQUENCE [LARGE SCALE GENOMIC DNA]</scope>
    <source>
        <strain evidence="1 2">ATCC 33238</strain>
    </source>
</reference>
<name>A0A6G5QLW8_CAMRE</name>
<gene>
    <name evidence="1" type="ORF">CRECT_1032</name>
</gene>
<evidence type="ECO:0000313" key="1">
    <source>
        <dbReference type="EMBL" id="QCD46698.1"/>
    </source>
</evidence>
<sequence>MKKLLVLAGVCALALNLSARDDVHHFSIEEALSSPKAKGVLDPNIKLSFGSGTKGGIIKSGLTANKKTNAFNKSDKEACEWAFLSAVKTFQERAVKEGGTRVVNLTGYYKKQPFDSKTQFQCGAGALMAGVTLKGDIAK</sequence>
<protein>
    <submittedName>
        <fullName evidence="1">Putative excinuclease, ATPase subunit</fullName>
    </submittedName>
</protein>
<organism evidence="1 2">
    <name type="scientific">Campylobacter rectus</name>
    <name type="common">Wolinella recta</name>
    <dbReference type="NCBI Taxonomy" id="203"/>
    <lineage>
        <taxon>Bacteria</taxon>
        <taxon>Pseudomonadati</taxon>
        <taxon>Campylobacterota</taxon>
        <taxon>Epsilonproteobacteria</taxon>
        <taxon>Campylobacterales</taxon>
        <taxon>Campylobacteraceae</taxon>
        <taxon>Campylobacter</taxon>
    </lineage>
</organism>
<dbReference type="AlphaFoldDB" id="A0A6G5QLW8"/>
<accession>A0A6G5QLW8</accession>
<evidence type="ECO:0000313" key="2">
    <source>
        <dbReference type="Proteomes" id="UP000502377"/>
    </source>
</evidence>
<dbReference type="EMBL" id="CP012543">
    <property type="protein sequence ID" value="QCD46698.1"/>
    <property type="molecule type" value="Genomic_DNA"/>
</dbReference>